<comment type="catalytic activity">
    <reaction evidence="13">
        <text>a very-long-chain (3R)-3-hydroxyacyl-CoA = a very-long-chain (2E)-enoyl-CoA + H2O</text>
        <dbReference type="Rhea" id="RHEA:45812"/>
        <dbReference type="ChEBI" id="CHEBI:15377"/>
        <dbReference type="ChEBI" id="CHEBI:83728"/>
        <dbReference type="ChEBI" id="CHEBI:85440"/>
        <dbReference type="EC" id="4.2.1.134"/>
    </reaction>
</comment>
<keyword evidence="8 14" id="KW-1133">Transmembrane helix</keyword>
<feature type="transmembrane region" description="Helical" evidence="14">
    <location>
        <begin position="150"/>
        <end position="173"/>
    </location>
</feature>
<gene>
    <name evidence="15" type="ORF">PTSG_07138</name>
</gene>
<accession>F2UE60</accession>
<keyword evidence="5" id="KW-0444">Lipid biosynthesis</keyword>
<dbReference type="PANTHER" id="PTHR11035">
    <property type="entry name" value="VERY-LONG-CHAIN (3R)-3-HYDROXYACYL-COA DEHYDRATASE"/>
    <property type="match status" value="1"/>
</dbReference>
<dbReference type="GO" id="GO:0030148">
    <property type="term" value="P:sphingolipid biosynthetic process"/>
    <property type="evidence" value="ECO:0007669"/>
    <property type="project" value="TreeGrafter"/>
</dbReference>
<dbReference type="KEGG" id="sre:PTSG_07138"/>
<sequence length="363" mass="41568">MLSKAYLIAYNAVVAAGWAWIMVMTLSSLRLPASENAKCTFYNTVCFDTSSGPAIFDFLKIFQTAACLEVLHVMLGLVKGTLFTTFFQVFSREVLTWFVCYVSPRITQSDAFFLMMVAWSVTEVIRYNLYWIKLAFDKVPYPLMWCRYSFFIVLYPLGVYSEILCNLRAIFFFNELREEGKFLDDTEENGYVARLSRQYGVCVALLMVLYPTVFPQMYLYMFKQRSKYLNARKPRPQQTEGIQFPADDKGKRSTSAFNQAAFAASVFNHDQQAAMAVMKEKNWRFGYGKHVIRNVALSCKDNDTCLKTQTLTLVSRLQGVGLRSVGPNSCQNEDAKQQREDHGCHAQPGAWGGFREVCRCIHT</sequence>
<feature type="transmembrane region" description="Helical" evidence="14">
    <location>
        <begin position="70"/>
        <end position="91"/>
    </location>
</feature>
<dbReference type="GeneID" id="16073124"/>
<dbReference type="EC" id="4.2.1.134" evidence="4"/>
<reference evidence="15" key="1">
    <citation type="submission" date="2009-08" db="EMBL/GenBank/DDBJ databases">
        <title>Annotation of Salpingoeca rosetta.</title>
        <authorList>
            <consortium name="The Broad Institute Genome Sequencing Platform"/>
            <person name="Russ C."/>
            <person name="Cuomo C."/>
            <person name="Burger G."/>
            <person name="Gray M.W."/>
            <person name="Holland P.W.H."/>
            <person name="King N."/>
            <person name="Lang F.B.F."/>
            <person name="Roger A.J."/>
            <person name="Ruiz-Trillo I."/>
            <person name="Young S.K."/>
            <person name="Zeng Q."/>
            <person name="Gargeya S."/>
            <person name="Alvarado L."/>
            <person name="Berlin A."/>
            <person name="Chapman S.B."/>
            <person name="Chen Z."/>
            <person name="Freedman E."/>
            <person name="Gellesch M."/>
            <person name="Goldberg J."/>
            <person name="Griggs A."/>
            <person name="Gujja S."/>
            <person name="Heilman E."/>
            <person name="Heiman D."/>
            <person name="Howarth C."/>
            <person name="Mehta T."/>
            <person name="Neiman D."/>
            <person name="Pearson M."/>
            <person name="Roberts A."/>
            <person name="Saif S."/>
            <person name="Shea T."/>
            <person name="Shenoy N."/>
            <person name="Sisk P."/>
            <person name="Stolte C."/>
            <person name="Sykes S."/>
            <person name="White J."/>
            <person name="Yandava C."/>
            <person name="Haas B."/>
            <person name="Nusbaum C."/>
            <person name="Birren B."/>
        </authorList>
    </citation>
    <scope>NUCLEOTIDE SEQUENCE [LARGE SCALE GENOMIC DNA]</scope>
    <source>
        <strain evidence="15">ATCC 50818</strain>
    </source>
</reference>
<dbReference type="AlphaFoldDB" id="F2UE60"/>
<keyword evidence="9" id="KW-0443">Lipid metabolism</keyword>
<comment type="similarity">
    <text evidence="3">Belongs to the very long-chain fatty acids dehydratase HACD family.</text>
</comment>
<keyword evidence="12" id="KW-0456">Lyase</keyword>
<evidence type="ECO:0000256" key="9">
    <source>
        <dbReference type="ARBA" id="ARBA00023098"/>
    </source>
</evidence>
<protein>
    <recommendedName>
        <fullName evidence="4">very-long-chain (3R)-3-hydroxyacyl-CoA dehydratase</fullName>
        <ecNumber evidence="4">4.2.1.134</ecNumber>
    </recommendedName>
</protein>
<evidence type="ECO:0000256" key="12">
    <source>
        <dbReference type="ARBA" id="ARBA00023239"/>
    </source>
</evidence>
<comment type="subcellular location">
    <subcellularLocation>
        <location evidence="1">Membrane</location>
        <topology evidence="1">Multi-pass membrane protein</topology>
    </subcellularLocation>
</comment>
<dbReference type="RefSeq" id="XP_004992555.1">
    <property type="nucleotide sequence ID" value="XM_004992498.1"/>
</dbReference>
<name>F2UE60_SALR5</name>
<dbReference type="UniPathway" id="UPA00094"/>
<dbReference type="GO" id="GO:0030497">
    <property type="term" value="P:fatty acid elongation"/>
    <property type="evidence" value="ECO:0007669"/>
    <property type="project" value="TreeGrafter"/>
</dbReference>
<dbReference type="OrthoDB" id="46988at2759"/>
<dbReference type="eggNOG" id="KOG3187">
    <property type="taxonomic scope" value="Eukaryota"/>
</dbReference>
<evidence type="ECO:0000256" key="14">
    <source>
        <dbReference type="SAM" id="Phobius"/>
    </source>
</evidence>
<evidence type="ECO:0000256" key="1">
    <source>
        <dbReference type="ARBA" id="ARBA00004141"/>
    </source>
</evidence>
<keyword evidence="11" id="KW-0275">Fatty acid biosynthesis</keyword>
<evidence type="ECO:0000256" key="4">
    <source>
        <dbReference type="ARBA" id="ARBA00013122"/>
    </source>
</evidence>
<feature type="transmembrane region" description="Helical" evidence="14">
    <location>
        <begin position="111"/>
        <end position="129"/>
    </location>
</feature>
<evidence type="ECO:0000256" key="11">
    <source>
        <dbReference type="ARBA" id="ARBA00023160"/>
    </source>
</evidence>
<dbReference type="STRING" id="946362.F2UE60"/>
<dbReference type="InParanoid" id="F2UE60"/>
<evidence type="ECO:0000256" key="2">
    <source>
        <dbReference type="ARBA" id="ARBA00005194"/>
    </source>
</evidence>
<evidence type="ECO:0000256" key="3">
    <source>
        <dbReference type="ARBA" id="ARBA00007811"/>
    </source>
</evidence>
<dbReference type="GO" id="GO:0005789">
    <property type="term" value="C:endoplasmic reticulum membrane"/>
    <property type="evidence" value="ECO:0007669"/>
    <property type="project" value="TreeGrafter"/>
</dbReference>
<keyword evidence="7" id="KW-0276">Fatty acid metabolism</keyword>
<dbReference type="GO" id="GO:0042761">
    <property type="term" value="P:very long-chain fatty acid biosynthetic process"/>
    <property type="evidence" value="ECO:0007669"/>
    <property type="project" value="TreeGrafter"/>
</dbReference>
<dbReference type="Pfam" id="PF04387">
    <property type="entry name" value="PTPLA"/>
    <property type="match status" value="1"/>
</dbReference>
<keyword evidence="16" id="KW-1185">Reference proteome</keyword>
<keyword evidence="10 14" id="KW-0472">Membrane</keyword>
<comment type="pathway">
    <text evidence="2">Lipid metabolism; fatty acid biosynthesis.</text>
</comment>
<evidence type="ECO:0000256" key="13">
    <source>
        <dbReference type="ARBA" id="ARBA00036671"/>
    </source>
</evidence>
<evidence type="ECO:0000256" key="10">
    <source>
        <dbReference type="ARBA" id="ARBA00023136"/>
    </source>
</evidence>
<keyword evidence="6 14" id="KW-0812">Transmembrane</keyword>
<dbReference type="GO" id="GO:0102158">
    <property type="term" value="F:very-long-chain (3R)-3-hydroxyacyl-CoA dehydratase activity"/>
    <property type="evidence" value="ECO:0007669"/>
    <property type="project" value="UniProtKB-EC"/>
</dbReference>
<dbReference type="PANTHER" id="PTHR11035:SF3">
    <property type="entry name" value="VERY-LONG-CHAIN (3R)-3-HYDROXYACYL-COA DEHYDRATASE"/>
    <property type="match status" value="1"/>
</dbReference>
<feature type="transmembrane region" description="Helical" evidence="14">
    <location>
        <begin position="198"/>
        <end position="222"/>
    </location>
</feature>
<dbReference type="Proteomes" id="UP000007799">
    <property type="component" value="Unassembled WGS sequence"/>
</dbReference>
<proteinExistence type="inferred from homology"/>
<organism evidence="16">
    <name type="scientific">Salpingoeca rosetta (strain ATCC 50818 / BSB-021)</name>
    <dbReference type="NCBI Taxonomy" id="946362"/>
    <lineage>
        <taxon>Eukaryota</taxon>
        <taxon>Choanoflagellata</taxon>
        <taxon>Craspedida</taxon>
        <taxon>Salpingoecidae</taxon>
        <taxon>Salpingoeca</taxon>
    </lineage>
</organism>
<dbReference type="InterPro" id="IPR007482">
    <property type="entry name" value="Tyr_Pase-like_PTPLA"/>
</dbReference>
<dbReference type="FunCoup" id="F2UE60">
    <property type="interactions" value="1059"/>
</dbReference>
<evidence type="ECO:0000256" key="5">
    <source>
        <dbReference type="ARBA" id="ARBA00022516"/>
    </source>
</evidence>
<evidence type="ECO:0000313" key="15">
    <source>
        <dbReference type="EMBL" id="EGD74910.1"/>
    </source>
</evidence>
<dbReference type="EMBL" id="GL832970">
    <property type="protein sequence ID" value="EGD74910.1"/>
    <property type="molecule type" value="Genomic_DNA"/>
</dbReference>
<evidence type="ECO:0000313" key="16">
    <source>
        <dbReference type="Proteomes" id="UP000007799"/>
    </source>
</evidence>
<evidence type="ECO:0000256" key="7">
    <source>
        <dbReference type="ARBA" id="ARBA00022832"/>
    </source>
</evidence>
<feature type="transmembrane region" description="Helical" evidence="14">
    <location>
        <begin position="6"/>
        <end position="26"/>
    </location>
</feature>
<evidence type="ECO:0000256" key="8">
    <source>
        <dbReference type="ARBA" id="ARBA00022989"/>
    </source>
</evidence>
<evidence type="ECO:0000256" key="6">
    <source>
        <dbReference type="ARBA" id="ARBA00022692"/>
    </source>
</evidence>